<keyword evidence="3" id="KW-1185">Reference proteome</keyword>
<feature type="compositionally biased region" description="Low complexity" evidence="1">
    <location>
        <begin position="33"/>
        <end position="52"/>
    </location>
</feature>
<gene>
    <name evidence="2" type="ORF">K452DRAFT_289126</name>
</gene>
<evidence type="ECO:0000313" key="3">
    <source>
        <dbReference type="Proteomes" id="UP000799438"/>
    </source>
</evidence>
<evidence type="ECO:0000313" key="2">
    <source>
        <dbReference type="EMBL" id="KAF2140386.1"/>
    </source>
</evidence>
<protein>
    <submittedName>
        <fullName evidence="2">Uncharacterized protein</fullName>
    </submittedName>
</protein>
<evidence type="ECO:0000256" key="1">
    <source>
        <dbReference type="SAM" id="MobiDB-lite"/>
    </source>
</evidence>
<organism evidence="2 3">
    <name type="scientific">Aplosporella prunicola CBS 121167</name>
    <dbReference type="NCBI Taxonomy" id="1176127"/>
    <lineage>
        <taxon>Eukaryota</taxon>
        <taxon>Fungi</taxon>
        <taxon>Dikarya</taxon>
        <taxon>Ascomycota</taxon>
        <taxon>Pezizomycotina</taxon>
        <taxon>Dothideomycetes</taxon>
        <taxon>Dothideomycetes incertae sedis</taxon>
        <taxon>Botryosphaeriales</taxon>
        <taxon>Aplosporellaceae</taxon>
        <taxon>Aplosporella</taxon>
    </lineage>
</organism>
<name>A0A6A6B8V8_9PEZI</name>
<dbReference type="AlphaFoldDB" id="A0A6A6B8V8"/>
<feature type="region of interest" description="Disordered" evidence="1">
    <location>
        <begin position="15"/>
        <end position="68"/>
    </location>
</feature>
<dbReference type="GeneID" id="54298275"/>
<reference evidence="2" key="1">
    <citation type="journal article" date="2020" name="Stud. Mycol.">
        <title>101 Dothideomycetes genomes: a test case for predicting lifestyles and emergence of pathogens.</title>
        <authorList>
            <person name="Haridas S."/>
            <person name="Albert R."/>
            <person name="Binder M."/>
            <person name="Bloem J."/>
            <person name="Labutti K."/>
            <person name="Salamov A."/>
            <person name="Andreopoulos B."/>
            <person name="Baker S."/>
            <person name="Barry K."/>
            <person name="Bills G."/>
            <person name="Bluhm B."/>
            <person name="Cannon C."/>
            <person name="Castanera R."/>
            <person name="Culley D."/>
            <person name="Daum C."/>
            <person name="Ezra D."/>
            <person name="Gonzalez J."/>
            <person name="Henrissat B."/>
            <person name="Kuo A."/>
            <person name="Liang C."/>
            <person name="Lipzen A."/>
            <person name="Lutzoni F."/>
            <person name="Magnuson J."/>
            <person name="Mondo S."/>
            <person name="Nolan M."/>
            <person name="Ohm R."/>
            <person name="Pangilinan J."/>
            <person name="Park H.-J."/>
            <person name="Ramirez L."/>
            <person name="Alfaro M."/>
            <person name="Sun H."/>
            <person name="Tritt A."/>
            <person name="Yoshinaga Y."/>
            <person name="Zwiers L.-H."/>
            <person name="Turgeon B."/>
            <person name="Goodwin S."/>
            <person name="Spatafora J."/>
            <person name="Crous P."/>
            <person name="Grigoriev I."/>
        </authorList>
    </citation>
    <scope>NUCLEOTIDE SEQUENCE</scope>
    <source>
        <strain evidence="2">CBS 121167</strain>
    </source>
</reference>
<accession>A0A6A6B8V8</accession>
<dbReference type="RefSeq" id="XP_033396099.1">
    <property type="nucleotide sequence ID" value="XM_033540779.1"/>
</dbReference>
<dbReference type="Proteomes" id="UP000799438">
    <property type="component" value="Unassembled WGS sequence"/>
</dbReference>
<dbReference type="EMBL" id="ML995490">
    <property type="protein sequence ID" value="KAF2140386.1"/>
    <property type="molecule type" value="Genomic_DNA"/>
</dbReference>
<proteinExistence type="predicted"/>
<sequence length="68" mass="7696">MPIHPLLHRSIAALLFRPKQPKQPKQPKATQSNPTNPTKPSKQPSKQLSKPNNQVRPAYHTTYIHANP</sequence>